<evidence type="ECO:0000256" key="2">
    <source>
        <dbReference type="ARBA" id="ARBA00022737"/>
    </source>
</evidence>
<reference evidence="3" key="1">
    <citation type="submission" date="2021-01" db="EMBL/GenBank/DDBJ databases">
        <authorList>
            <consortium name="Genoscope - CEA"/>
            <person name="William W."/>
        </authorList>
    </citation>
    <scope>NUCLEOTIDE SEQUENCE</scope>
</reference>
<dbReference type="AlphaFoldDB" id="A0A8S1NF31"/>
<dbReference type="Proteomes" id="UP000692954">
    <property type="component" value="Unassembled WGS sequence"/>
</dbReference>
<sequence length="291" mass="33589">MAEDMDNQITHKPGYRHTENLQLKYDQYLQQLINSVSNQQNELNHVMKIAPQYNYENKLLLPKVETTINNNRQNAIGGDRDLQELENLNTIIQNKLKSQKFNMINCLGLRQSMKNFGLKLEYKYQSNNPLLSIQAITDNVIAVGSKNGLVQVLDLQNKEQYFTIQTKQPPITCMRIFKGSQGDFNVTSRTNVQGIDLKEQQYVITGNQEIKIWDIKIGSMIKQLKRQGKIIKNILYLLDDHTLTSGREDSKLSFWNAYSVMIMKKLQDHIDSVNGIILTKQDVFFSISSNQ</sequence>
<keyword evidence="1" id="KW-0853">WD repeat</keyword>
<keyword evidence="4" id="KW-1185">Reference proteome</keyword>
<proteinExistence type="predicted"/>
<accession>A0A8S1NF31</accession>
<evidence type="ECO:0000313" key="3">
    <source>
        <dbReference type="EMBL" id="CAD8087705.1"/>
    </source>
</evidence>
<comment type="caution">
    <text evidence="3">The sequence shown here is derived from an EMBL/GenBank/DDBJ whole genome shotgun (WGS) entry which is preliminary data.</text>
</comment>
<dbReference type="OrthoDB" id="674604at2759"/>
<gene>
    <name evidence="3" type="ORF">PSON_ATCC_30995.1.T0510342</name>
</gene>
<evidence type="ECO:0000313" key="4">
    <source>
        <dbReference type="Proteomes" id="UP000692954"/>
    </source>
</evidence>
<keyword evidence="2" id="KW-0677">Repeat</keyword>
<dbReference type="EMBL" id="CAJJDN010000051">
    <property type="protein sequence ID" value="CAD8087705.1"/>
    <property type="molecule type" value="Genomic_DNA"/>
</dbReference>
<organism evidence="3 4">
    <name type="scientific">Paramecium sonneborni</name>
    <dbReference type="NCBI Taxonomy" id="65129"/>
    <lineage>
        <taxon>Eukaryota</taxon>
        <taxon>Sar</taxon>
        <taxon>Alveolata</taxon>
        <taxon>Ciliophora</taxon>
        <taxon>Intramacronucleata</taxon>
        <taxon>Oligohymenophorea</taxon>
        <taxon>Peniculida</taxon>
        <taxon>Parameciidae</taxon>
        <taxon>Paramecium</taxon>
    </lineage>
</organism>
<protein>
    <submittedName>
        <fullName evidence="3">Uncharacterized protein</fullName>
    </submittedName>
</protein>
<name>A0A8S1NF31_9CILI</name>
<dbReference type="PANTHER" id="PTHR19848">
    <property type="entry name" value="WD40 REPEAT PROTEIN"/>
    <property type="match status" value="1"/>
</dbReference>
<dbReference type="PANTHER" id="PTHR19848:SF8">
    <property type="entry name" value="F-BOX AND WD REPEAT DOMAIN CONTAINING 7"/>
    <property type="match status" value="1"/>
</dbReference>
<evidence type="ECO:0000256" key="1">
    <source>
        <dbReference type="ARBA" id="ARBA00022574"/>
    </source>
</evidence>